<dbReference type="FunFam" id="2.60.40.10:FF:000773">
    <property type="entry name" value="obscurin isoform X4"/>
    <property type="match status" value="1"/>
</dbReference>
<feature type="region of interest" description="Disordered" evidence="10">
    <location>
        <begin position="945"/>
        <end position="1026"/>
    </location>
</feature>
<dbReference type="InterPro" id="IPR003961">
    <property type="entry name" value="FN3_dom"/>
</dbReference>
<feature type="compositionally biased region" description="Basic and acidic residues" evidence="10">
    <location>
        <begin position="1"/>
        <end position="33"/>
    </location>
</feature>
<evidence type="ECO:0000259" key="15">
    <source>
        <dbReference type="PROSITE" id="PS50853"/>
    </source>
</evidence>
<evidence type="ECO:0000313" key="16">
    <source>
        <dbReference type="Proteomes" id="UP000694891"/>
    </source>
</evidence>
<feature type="compositionally biased region" description="Basic and acidic residues" evidence="10">
    <location>
        <begin position="53"/>
        <end position="73"/>
    </location>
</feature>
<accession>A0A9Y4NSV3</accession>
<keyword evidence="3 9" id="KW-0728">SH3 domain</keyword>
<feature type="region of interest" description="Disordered" evidence="10">
    <location>
        <begin position="1810"/>
        <end position="1853"/>
    </location>
</feature>
<feature type="region of interest" description="Disordered" evidence="10">
    <location>
        <begin position="132"/>
        <end position="151"/>
    </location>
</feature>
<dbReference type="Pfam" id="PF00621">
    <property type="entry name" value="RhoGEF"/>
    <property type="match status" value="1"/>
</dbReference>
<feature type="compositionally biased region" description="Basic and acidic residues" evidence="10">
    <location>
        <begin position="109"/>
        <end position="120"/>
    </location>
</feature>
<feature type="domain" description="Ig-like" evidence="14">
    <location>
        <begin position="392"/>
        <end position="476"/>
    </location>
</feature>
<protein>
    <submittedName>
        <fullName evidence="17">Obscurin</fullName>
    </submittedName>
</protein>
<evidence type="ECO:0000256" key="1">
    <source>
        <dbReference type="ARBA" id="ARBA00004496"/>
    </source>
</evidence>
<dbReference type="FunFam" id="2.60.40.10:FF:000523">
    <property type="entry name" value="obscurin isoform X4"/>
    <property type="match status" value="1"/>
</dbReference>
<feature type="domain" description="SH3" evidence="11">
    <location>
        <begin position="1857"/>
        <end position="1924"/>
    </location>
</feature>
<keyword evidence="8" id="KW-0393">Immunoglobulin domain</keyword>
<dbReference type="InterPro" id="IPR035899">
    <property type="entry name" value="DBL_dom_sf"/>
</dbReference>
<comment type="similarity">
    <text evidence="2">Belongs to the protein kinase superfamily. CAMK Ser/Thr protein kinase family.</text>
</comment>
<name>A0A9Y4NSV3_9TELE</name>
<dbReference type="Pfam" id="PF00612">
    <property type="entry name" value="IQ"/>
    <property type="match status" value="1"/>
</dbReference>
<keyword evidence="7" id="KW-1015">Disulfide bond</keyword>
<dbReference type="SMART" id="SM00408">
    <property type="entry name" value="IGc2"/>
    <property type="match status" value="11"/>
</dbReference>
<dbReference type="InterPro" id="IPR036179">
    <property type="entry name" value="Ig-like_dom_sf"/>
</dbReference>
<feature type="compositionally biased region" description="Low complexity" evidence="10">
    <location>
        <begin position="94"/>
        <end position="108"/>
    </location>
</feature>
<dbReference type="InterPro" id="IPR035526">
    <property type="entry name" value="Obscurin_SH3"/>
</dbReference>
<feature type="domain" description="Ig-like" evidence="14">
    <location>
        <begin position="1521"/>
        <end position="1610"/>
    </location>
</feature>
<feature type="domain" description="Ig-like" evidence="14">
    <location>
        <begin position="302"/>
        <end position="387"/>
    </location>
</feature>
<dbReference type="SMART" id="SM00409">
    <property type="entry name" value="IG"/>
    <property type="match status" value="12"/>
</dbReference>
<evidence type="ECO:0000256" key="4">
    <source>
        <dbReference type="ARBA" id="ARBA00022490"/>
    </source>
</evidence>
<dbReference type="Proteomes" id="UP000694891">
    <property type="component" value="Unplaced"/>
</dbReference>
<dbReference type="InterPro" id="IPR055251">
    <property type="entry name" value="SOS1_NGEF_PH"/>
</dbReference>
<dbReference type="SUPFAM" id="SSF50729">
    <property type="entry name" value="PH domain-like"/>
    <property type="match status" value="1"/>
</dbReference>
<evidence type="ECO:0000256" key="7">
    <source>
        <dbReference type="ARBA" id="ARBA00023157"/>
    </source>
</evidence>
<keyword evidence="4" id="KW-0963">Cytoplasm</keyword>
<dbReference type="SMART" id="SM00060">
    <property type="entry name" value="FN3"/>
    <property type="match status" value="1"/>
</dbReference>
<dbReference type="SUPFAM" id="SSF48065">
    <property type="entry name" value="DBL homology domain (DH-domain)"/>
    <property type="match status" value="1"/>
</dbReference>
<dbReference type="PANTHER" id="PTHR35971">
    <property type="entry name" value="SI:DKEY-31G6.6"/>
    <property type="match status" value="1"/>
</dbReference>
<reference evidence="17" key="1">
    <citation type="submission" date="2025-08" db="UniProtKB">
        <authorList>
            <consortium name="RefSeq"/>
        </authorList>
    </citation>
    <scope>IDENTIFICATION</scope>
</reference>
<dbReference type="CDD" id="cd00063">
    <property type="entry name" value="FN3"/>
    <property type="match status" value="1"/>
</dbReference>
<dbReference type="CDD" id="cd23767">
    <property type="entry name" value="IQCD"/>
    <property type="match status" value="1"/>
</dbReference>
<feature type="compositionally biased region" description="Low complexity" evidence="10">
    <location>
        <begin position="1248"/>
        <end position="1259"/>
    </location>
</feature>
<feature type="region of interest" description="Disordered" evidence="10">
    <location>
        <begin position="1284"/>
        <end position="1304"/>
    </location>
</feature>
<comment type="subcellular location">
    <subcellularLocation>
        <location evidence="1">Cytoplasm</location>
    </subcellularLocation>
</comment>
<feature type="domain" description="Fibronectin type-III" evidence="15">
    <location>
        <begin position="846"/>
        <end position="941"/>
    </location>
</feature>
<feature type="domain" description="Ig-like" evidence="14">
    <location>
        <begin position="124"/>
        <end position="208"/>
    </location>
</feature>
<evidence type="ECO:0000256" key="3">
    <source>
        <dbReference type="ARBA" id="ARBA00022443"/>
    </source>
</evidence>
<dbReference type="InterPro" id="IPR000048">
    <property type="entry name" value="IQ_motif_EF-hand-BS"/>
</dbReference>
<dbReference type="PROSITE" id="PS50853">
    <property type="entry name" value="FN3"/>
    <property type="match status" value="1"/>
</dbReference>
<feature type="region of interest" description="Disordered" evidence="10">
    <location>
        <begin position="1235"/>
        <end position="1267"/>
    </location>
</feature>
<feature type="compositionally biased region" description="Polar residues" evidence="10">
    <location>
        <begin position="2616"/>
        <end position="2629"/>
    </location>
</feature>
<dbReference type="FunFam" id="2.60.40.10:FF:000211">
    <property type="entry name" value="Obscurin-like protein 1"/>
    <property type="match status" value="1"/>
</dbReference>
<dbReference type="SMART" id="SM00233">
    <property type="entry name" value="PH"/>
    <property type="match status" value="1"/>
</dbReference>
<feature type="domain" description="Ig-like" evidence="14">
    <location>
        <begin position="1142"/>
        <end position="1230"/>
    </location>
</feature>
<dbReference type="InterPro" id="IPR011993">
    <property type="entry name" value="PH-like_dom_sf"/>
</dbReference>
<dbReference type="GO" id="GO:0005085">
    <property type="term" value="F:guanyl-nucleotide exchange factor activity"/>
    <property type="evidence" value="ECO:0007669"/>
    <property type="project" value="InterPro"/>
</dbReference>
<dbReference type="Pfam" id="PF00041">
    <property type="entry name" value="fn3"/>
    <property type="match status" value="1"/>
</dbReference>
<dbReference type="SMART" id="SM00406">
    <property type="entry name" value="IGv"/>
    <property type="match status" value="3"/>
</dbReference>
<dbReference type="CDD" id="cd00096">
    <property type="entry name" value="Ig"/>
    <property type="match status" value="1"/>
</dbReference>
<evidence type="ECO:0000313" key="17">
    <source>
        <dbReference type="RefSeq" id="XP_008302879.1"/>
    </source>
</evidence>
<feature type="compositionally biased region" description="Polar residues" evidence="10">
    <location>
        <begin position="2639"/>
        <end position="2651"/>
    </location>
</feature>
<keyword evidence="5" id="KW-0597">Phosphoprotein</keyword>
<dbReference type="InterPro" id="IPR013106">
    <property type="entry name" value="Ig_V-set"/>
</dbReference>
<dbReference type="Gene3D" id="2.60.40.10">
    <property type="entry name" value="Immunoglobulins"/>
    <property type="match status" value="15"/>
</dbReference>
<dbReference type="InterPro" id="IPR003598">
    <property type="entry name" value="Ig_sub2"/>
</dbReference>
<evidence type="ECO:0000256" key="10">
    <source>
        <dbReference type="SAM" id="MobiDB-lite"/>
    </source>
</evidence>
<feature type="domain" description="Ig-like" evidence="14">
    <location>
        <begin position="571"/>
        <end position="663"/>
    </location>
</feature>
<dbReference type="Pfam" id="PF22697">
    <property type="entry name" value="SOS1_NGEF_PH"/>
    <property type="match status" value="1"/>
</dbReference>
<evidence type="ECO:0000256" key="2">
    <source>
        <dbReference type="ARBA" id="ARBA00006692"/>
    </source>
</evidence>
<dbReference type="InterPro" id="IPR036028">
    <property type="entry name" value="SH3-like_dom_sf"/>
</dbReference>
<dbReference type="SMART" id="SM00015">
    <property type="entry name" value="IQ"/>
    <property type="match status" value="1"/>
</dbReference>
<dbReference type="InterPro" id="IPR013783">
    <property type="entry name" value="Ig-like_fold"/>
</dbReference>
<dbReference type="PROSITE" id="PS50003">
    <property type="entry name" value="PH_DOMAIN"/>
    <property type="match status" value="1"/>
</dbReference>
<evidence type="ECO:0000256" key="8">
    <source>
        <dbReference type="ARBA" id="ARBA00023319"/>
    </source>
</evidence>
<dbReference type="GeneID" id="103374550"/>
<dbReference type="FunFam" id="2.30.29.30:FF:000197">
    <property type="entry name" value="obscurin isoform X5"/>
    <property type="match status" value="1"/>
</dbReference>
<feature type="region of interest" description="Disordered" evidence="10">
    <location>
        <begin position="1"/>
        <end position="120"/>
    </location>
</feature>
<dbReference type="InterPro" id="IPR052385">
    <property type="entry name" value="Obscurin/Obscurin-like_Reg"/>
</dbReference>
<feature type="compositionally biased region" description="Low complexity" evidence="10">
    <location>
        <begin position="1837"/>
        <end position="1846"/>
    </location>
</feature>
<feature type="compositionally biased region" description="Basic and acidic residues" evidence="10">
    <location>
        <begin position="1001"/>
        <end position="1026"/>
    </location>
</feature>
<dbReference type="PROSITE" id="PS50096">
    <property type="entry name" value="IQ"/>
    <property type="match status" value="1"/>
</dbReference>
<dbReference type="Gene3D" id="1.20.900.10">
    <property type="entry name" value="Dbl homology (DH) domain"/>
    <property type="match status" value="1"/>
</dbReference>
<dbReference type="InterPro" id="IPR003599">
    <property type="entry name" value="Ig_sub"/>
</dbReference>
<gene>
    <name evidence="17" type="primary">LOC103374550</name>
</gene>
<dbReference type="FunFam" id="1.20.900.10:FF:000027">
    <property type="entry name" value="Obscurin, cytoskeletal calmodulin and titin-interacting RhoGEF"/>
    <property type="match status" value="1"/>
</dbReference>
<feature type="domain" description="Ig-like" evidence="14">
    <location>
        <begin position="1386"/>
        <end position="1475"/>
    </location>
</feature>
<feature type="compositionally biased region" description="Basic and acidic residues" evidence="10">
    <location>
        <begin position="971"/>
        <end position="991"/>
    </location>
</feature>
<evidence type="ECO:0000256" key="9">
    <source>
        <dbReference type="PROSITE-ProRule" id="PRU00192"/>
    </source>
</evidence>
<feature type="domain" description="PH" evidence="12">
    <location>
        <begin position="2150"/>
        <end position="2259"/>
    </location>
</feature>
<feature type="domain" description="Ig-like" evidence="14">
    <location>
        <begin position="2269"/>
        <end position="2358"/>
    </location>
</feature>
<keyword evidence="16" id="KW-1185">Reference proteome</keyword>
<dbReference type="InterPro" id="IPR036116">
    <property type="entry name" value="FN3_sf"/>
</dbReference>
<dbReference type="SMART" id="SM00325">
    <property type="entry name" value="RhoGEF"/>
    <property type="match status" value="1"/>
</dbReference>
<dbReference type="SUPFAM" id="SSF50044">
    <property type="entry name" value="SH3-domain"/>
    <property type="match status" value="1"/>
</dbReference>
<dbReference type="InterPro" id="IPR000219">
    <property type="entry name" value="DH_dom"/>
</dbReference>
<dbReference type="CDD" id="cd20971">
    <property type="entry name" value="IgI_1_Titin-A168_like"/>
    <property type="match status" value="1"/>
</dbReference>
<evidence type="ECO:0000256" key="5">
    <source>
        <dbReference type="ARBA" id="ARBA00022553"/>
    </source>
</evidence>
<dbReference type="CDD" id="cd12025">
    <property type="entry name" value="SH3_Obscurin_like"/>
    <property type="match status" value="1"/>
</dbReference>
<dbReference type="SUPFAM" id="SSF48726">
    <property type="entry name" value="Immunoglobulin"/>
    <property type="match status" value="14"/>
</dbReference>
<dbReference type="InterPro" id="IPR007110">
    <property type="entry name" value="Ig-like_dom"/>
</dbReference>
<dbReference type="FunFam" id="2.60.40.10:FF:000228">
    <property type="entry name" value="obscurin isoform X4"/>
    <property type="match status" value="2"/>
</dbReference>
<dbReference type="PROSITE" id="PS50002">
    <property type="entry name" value="SH3"/>
    <property type="match status" value="1"/>
</dbReference>
<evidence type="ECO:0000259" key="12">
    <source>
        <dbReference type="PROSITE" id="PS50003"/>
    </source>
</evidence>
<dbReference type="PANTHER" id="PTHR35971:SF5">
    <property type="entry name" value="OBSCURIN LIKE CYTOSKELETAL ADAPTOR 1"/>
    <property type="match status" value="1"/>
</dbReference>
<dbReference type="FunFam" id="2.60.40.10:FF:000032">
    <property type="entry name" value="palladin isoform X1"/>
    <property type="match status" value="2"/>
</dbReference>
<evidence type="ECO:0000256" key="6">
    <source>
        <dbReference type="ARBA" id="ARBA00022737"/>
    </source>
</evidence>
<proteinExistence type="inferred from homology"/>
<dbReference type="Gene3D" id="2.30.29.30">
    <property type="entry name" value="Pleckstrin-homology domain (PH domain)/Phosphotyrosine-binding domain (PTB)"/>
    <property type="match status" value="1"/>
</dbReference>
<dbReference type="PROSITE" id="PS50010">
    <property type="entry name" value="DH_2"/>
    <property type="match status" value="1"/>
</dbReference>
<feature type="region of interest" description="Disordered" evidence="10">
    <location>
        <begin position="2498"/>
        <end position="2552"/>
    </location>
</feature>
<dbReference type="PRINTS" id="PR00014">
    <property type="entry name" value="FNTYPEIII"/>
</dbReference>
<dbReference type="FunFam" id="2.60.40.10:FF:000866">
    <property type="entry name" value="Obscurin, cytoskeletal calmodulin and titin-interacting RhoGEF"/>
    <property type="match status" value="1"/>
</dbReference>
<feature type="domain" description="Ig-like" evidence="14">
    <location>
        <begin position="2363"/>
        <end position="2453"/>
    </location>
</feature>
<dbReference type="FunFam" id="2.60.40.10:FF:000747">
    <property type="entry name" value="obscurin isoform X6"/>
    <property type="match status" value="1"/>
</dbReference>
<dbReference type="InterPro" id="IPR013098">
    <property type="entry name" value="Ig_I-set"/>
</dbReference>
<feature type="compositionally biased region" description="Basic and acidic residues" evidence="10">
    <location>
        <begin position="1295"/>
        <end position="1304"/>
    </location>
</feature>
<keyword evidence="6" id="KW-0677">Repeat</keyword>
<feature type="domain" description="Ig-like" evidence="14">
    <location>
        <begin position="1625"/>
        <end position="1728"/>
    </location>
</feature>
<dbReference type="GO" id="GO:0005737">
    <property type="term" value="C:cytoplasm"/>
    <property type="evidence" value="ECO:0007669"/>
    <property type="project" value="UniProtKB-SubCell"/>
</dbReference>
<dbReference type="SUPFAM" id="SSF49265">
    <property type="entry name" value="Fibronectin type III"/>
    <property type="match status" value="1"/>
</dbReference>
<feature type="compositionally biased region" description="Polar residues" evidence="10">
    <location>
        <begin position="42"/>
        <end position="51"/>
    </location>
</feature>
<dbReference type="CDD" id="cd13239">
    <property type="entry name" value="PH_Obscurin"/>
    <property type="match status" value="1"/>
</dbReference>
<dbReference type="PROSITE" id="PS50835">
    <property type="entry name" value="IG_LIKE"/>
    <property type="match status" value="10"/>
</dbReference>
<dbReference type="InterPro" id="IPR001849">
    <property type="entry name" value="PH_domain"/>
</dbReference>
<dbReference type="Pfam" id="PF07679">
    <property type="entry name" value="I-set"/>
    <property type="match status" value="11"/>
</dbReference>
<organism evidence="16 17">
    <name type="scientific">Stegastes partitus</name>
    <name type="common">bicolor damselfish</name>
    <dbReference type="NCBI Taxonomy" id="144197"/>
    <lineage>
        <taxon>Eukaryota</taxon>
        <taxon>Metazoa</taxon>
        <taxon>Chordata</taxon>
        <taxon>Craniata</taxon>
        <taxon>Vertebrata</taxon>
        <taxon>Euteleostomi</taxon>
        <taxon>Actinopterygii</taxon>
        <taxon>Neopterygii</taxon>
        <taxon>Teleostei</taxon>
        <taxon>Neoteleostei</taxon>
        <taxon>Acanthomorphata</taxon>
        <taxon>Ovalentaria</taxon>
        <taxon>Pomacentridae</taxon>
        <taxon>Stegastes</taxon>
    </lineage>
</organism>
<feature type="domain" description="DH" evidence="13">
    <location>
        <begin position="1948"/>
        <end position="2132"/>
    </location>
</feature>
<dbReference type="InterPro" id="IPR001452">
    <property type="entry name" value="SH3_domain"/>
</dbReference>
<dbReference type="Gene3D" id="2.30.30.40">
    <property type="entry name" value="SH3 Domains"/>
    <property type="match status" value="1"/>
</dbReference>
<sequence>MESKRQETKEKVEGKMPEFPPKDAKDTHKRQEINEIVEAVTLPTTGQTPKQQLLREEAERDSKGLKVDGEAEKTVAGSAGKQDIQRQGTKEPGAVAVETSATSAVTSKAEAEKQESRKKVEAAPVLFKKELQSQEATEGGEASLSCETSSPDCKVTWRRDSTVLTHGKKYTMEHRATTHTLVIHKLAMEDSGEYTCDTGDKKSAATLTVKEHVRIIKELCDITVTTGQDAVFEVELSHSGVTSGEWWLGDNLLQNNDLNQMSSQGRVHRLALKMVTSDESGDVAFVVGEEKSVACLLVEDKPKVLILEKPHNTVALEGETVTLACTVSDPNATITWIRNNVTIQAGLKYDLRKNAAFHQLRIHNVVPEDSGTYTCDTGDAQCDVTLTVEGAPAFFQKELKNQDAIEGDDITLHCELSKPGVRVEWRKGGIVLQPGKKCEMRQEGCIQELCIRNLEPEDSGYYTCDAGDQLTTASLAVQVKEVFIVCGLKTTDVFVGEWATFSCQLSGRASGKVQWWLDGTLLENSPFSEIGLSQGHIHTLTLKNLATDDSGTVTFKAGSLTSTAKLLVKDPTVEVVSEMEDLRVVENQPAEFICQFSRPVKAQWKKDGQPLQPDGRRVVVEQDWNVARLYISRVSAEDKGTYSCEAEGTCVVASLHVEAKPIHIVQGLENAETFNGGEALFECALSRPENKDFCWLLDGKPVKESRTAEIVTFESGRRHLLLLKELHIKDSCTVTFKSGAASTSAQLTIKGWQLDIVKGLEDRVAAVGEKVEFCVELTEPVPAAEVAWYANGVELKPSDLWAMRADGCSYRLVLRQAPLLPQQEITFAARDALSLAKLTIITVPDPPEDPEVLSKTKQSVTLSWFTPLHDGGSPILGYRVEMRLVDSALWLPCHSEPVCNTEFVVENLVSGSSYRFRVAAISRGGTGEPVELPQTVQLEAPTQPLISPDAKQGEAETLGQPSLPPEAAEEADLHELWEASAKKRRMSREPTLDSITEQPEEDGKGGKKKSEQTQSEKVEVKSAEKKSESIVCTTSEDETVSVGSTLVSYLKKSSTTAVTATNEAETLTADRFFAHFQMAEQRTVQQTEVKTTTTLQIDEKQVSAEETSIMEISKEDEPELREAAIKIQAAFKGYKARKDMRPVFKDVFKDQTKEPNGTIHLECMTDGKPDKVRWMKDGEVLTDGKHHHIDIYNDGTCSLVITAITTKDTGVYTCEVTNKFGVASHSGKVTVGTVRESSGRRPLTVGYSADSEPESSSGSEMDESLRQASRRLRRLLRTRLPPDVEEEPFLSADEGDLRPPDPHSYREDESYIYIRFDSRTDAEVAAKRFQEMFTVHGVPVETTILSAGPLKVELRIKKMGYVQDGTQTPTQDRQPPAILTGAPAAPVFLTELQSQDVPDGYPVSFDCVVIGKPPPAIRWYKDGKLLEENDHYMINEDQEGCHQLIITTVLPTDMGVYRCTAENSSGIAATKAELRVDMSCSSDYDTAADATETSSYVSAKGYASSRETETFESVAEDDQLPQVVEELHDVHVSPGSPIAKMQLRVKGFPKPRVYWFKDSHSLRPSERIQLSAERDVHSVEIMEVKKADMGEYSAYISNVAGSAYSSARLIVLHPGEIMPQDKKDPKVPLVPPRFLERFSNRKVKQGASITLSVKVEGSPTPMVSWLKEESLEDVLWIKPDTKGYKIASSGRQHSLILMDVGTEYSGAYTCIATNRAGQSICTAHLEVDDTSRRKKETVASEVLGITVSPPDEEAGRGKEGKMPYLGEVGTEEFLMKLTSQITEMVSAKITQDSSQNHEVLQWMKSWPKTTTSLRVPGADSDDETKTPSPSPHHGRSRPPSLIADSSSESDEGDARGEMFDIYVATADYNPTMASKDSIALKEGQYVEVLDSAHPLKWLVRTKPTKTTPSRQGWVSPAYLDKKLKLSADTGDLPETNVEEVSEGEYKRKLFQLIQDLVNGESEFVRDVDFFTSHHVKHADLPDTPPDVSSQKEAIFRNIDEIKLFHSKSFLPKLSDCDTDDDIAMCFLKNKEGFEKYLQYLVGQGQAESAISDKTVHHFFKEYTDKEQASADPAGPPVRSIKACLQQPLDRVQKYKAILKELIRNKARNGQNCCLLEEAYAMVSALPQRSENTHHVSMIENYPATLEVLGEPIRQGPFQVWEGAPGIRTSSRGHHRHVFLFKNYCIICKPKRDSNTDTQAYVFKNMMKLNNIDVNETVEGDDRAFEIWHEREDSVRKYTLQARTVTIKNSWLRDLRELQQRYSMPAWSPPDFEAILANCTAELGQTVKLACKATGVPKPAITWYKDGRTVEADPHHIIIEDPDGSCTLILDNMTADDSGQYMCFASSSAGNASTLGKITVQVPPRFVNKIRNAVFVAGEDAQFTCVIQSAPTPKIRWFKEGRLLTDQEKYQTYSELRSGVLVLVIKNLTERDLGHYECELSNRLGNAKCAADLVLPSAVARTGEQAITIEVTEQETKIPKKTIIIEETITTVVKNPRMRRHRSPGLTVPGAHRSETSTPEPPTTRQRRMPAQRKTTIPTLYVTEPEGAEARAMEMKPRWVEVEEVIEYKVNKSPRLPRRRGISPAGSERSSTPLRAKRSPLENPNTNNSNNKLVEQAQAQLQGDLSSQPLSWEEEETPAASGSASGEPQEVSSVLAGEDSDDLDDQQTVIFEPDDEDDDCGQLRKPEPVILKQGDHVLSLEDLEDYIPEEGETYGSSASRHAADEKPCEISVLQREIGGSSVGQPVLLNVGRPDVAPRQRSGFFGRFREHLSGSLFSPAASPASGARSRMERHVPIQVSHAKLEVKPSYCSEVQRVEGGQQSFKTKVSTQTYGYTSVGNPVTLQIRDNHYQNQ</sequence>
<dbReference type="RefSeq" id="XP_008302879.1">
    <property type="nucleotide sequence ID" value="XM_008304657.1"/>
</dbReference>
<evidence type="ECO:0000259" key="14">
    <source>
        <dbReference type="PROSITE" id="PS50835"/>
    </source>
</evidence>
<evidence type="ECO:0000259" key="11">
    <source>
        <dbReference type="PROSITE" id="PS50002"/>
    </source>
</evidence>
<dbReference type="FunFam" id="2.60.40.10:FF:000380">
    <property type="entry name" value="obscurin isoform X3"/>
    <property type="match status" value="1"/>
</dbReference>
<feature type="region of interest" description="Disordered" evidence="10">
    <location>
        <begin position="2574"/>
        <end position="2662"/>
    </location>
</feature>
<evidence type="ECO:0000259" key="13">
    <source>
        <dbReference type="PROSITE" id="PS50010"/>
    </source>
</evidence>